<gene>
    <name evidence="1" type="ORF">RGQ29_029407</name>
</gene>
<proteinExistence type="predicted"/>
<evidence type="ECO:0000313" key="2">
    <source>
        <dbReference type="Proteomes" id="UP001324115"/>
    </source>
</evidence>
<name>A0AAN7EVK5_QUERU</name>
<dbReference type="AlphaFoldDB" id="A0AAN7EVK5"/>
<dbReference type="Proteomes" id="UP001324115">
    <property type="component" value="Unassembled WGS sequence"/>
</dbReference>
<comment type="caution">
    <text evidence="1">The sequence shown here is derived from an EMBL/GenBank/DDBJ whole genome shotgun (WGS) entry which is preliminary data.</text>
</comment>
<accession>A0AAN7EVK5</accession>
<reference evidence="1 2" key="1">
    <citation type="journal article" date="2023" name="G3 (Bethesda)">
        <title>A haplotype-resolved chromosome-scale genome for Quercus rubra L. provides insights into the genetics of adaptive traits for red oak species.</title>
        <authorList>
            <person name="Kapoor B."/>
            <person name="Jenkins J."/>
            <person name="Schmutz J."/>
            <person name="Zhebentyayeva T."/>
            <person name="Kuelheim C."/>
            <person name="Coggeshall M."/>
            <person name="Heim C."/>
            <person name="Lasky J.R."/>
            <person name="Leites L."/>
            <person name="Islam-Faridi N."/>
            <person name="Romero-Severson J."/>
            <person name="DeLeo V.L."/>
            <person name="Lucas S.M."/>
            <person name="Lazic D."/>
            <person name="Gailing O."/>
            <person name="Carlson J."/>
            <person name="Staton M."/>
        </authorList>
    </citation>
    <scope>NUCLEOTIDE SEQUENCE [LARGE SCALE GENOMIC DNA]</scope>
    <source>
        <strain evidence="1">Pseudo-F2</strain>
    </source>
</reference>
<organism evidence="1 2">
    <name type="scientific">Quercus rubra</name>
    <name type="common">Northern red oak</name>
    <name type="synonym">Quercus borealis</name>
    <dbReference type="NCBI Taxonomy" id="3512"/>
    <lineage>
        <taxon>Eukaryota</taxon>
        <taxon>Viridiplantae</taxon>
        <taxon>Streptophyta</taxon>
        <taxon>Embryophyta</taxon>
        <taxon>Tracheophyta</taxon>
        <taxon>Spermatophyta</taxon>
        <taxon>Magnoliopsida</taxon>
        <taxon>eudicotyledons</taxon>
        <taxon>Gunneridae</taxon>
        <taxon>Pentapetalae</taxon>
        <taxon>rosids</taxon>
        <taxon>fabids</taxon>
        <taxon>Fagales</taxon>
        <taxon>Fagaceae</taxon>
        <taxon>Quercus</taxon>
    </lineage>
</organism>
<evidence type="ECO:0000313" key="1">
    <source>
        <dbReference type="EMBL" id="KAK4579730.1"/>
    </source>
</evidence>
<sequence>MEERKMHYTNKRGDSKKVKYFEGSISRSNKIHHMNARCKEIGSDVESSSGSNNIKLLCGHPNSSEQIVFKVIPGFSVDKQFYNLDSSLHDKHYILRHNWQKRSILTHNKYNFTLKEWLERNRDNWCPIYRKWNVNRPTEEAKKLIQCILHAVYDSHSKGIFHGFLHHPENFFIECNRKKIKLVYLVYENMEPKTSIEKDVCQNDMLAMSHVIFDQILGGRIRKKYPEDLEDLWRLLFDDMSFRNWTIIVDHPSLWHWKIRFHYIERVWMQFLHADKNLKVKMNDSLRRFPGYDWKNKIPSNTPLERIFNNNFYRSTPDELFRYIRVVRFHYKDPNVRIDPQTEADYLEERFIEHKTTEVCELLLVYLHRMVCQLGIEI</sequence>
<dbReference type="EMBL" id="JAXUIC010000008">
    <property type="protein sequence ID" value="KAK4579730.1"/>
    <property type="molecule type" value="Genomic_DNA"/>
</dbReference>
<keyword evidence="2" id="KW-1185">Reference proteome</keyword>
<protein>
    <submittedName>
        <fullName evidence="1">Uncharacterized protein</fullName>
    </submittedName>
</protein>